<keyword evidence="7 13" id="KW-0808">Transferase</keyword>
<gene>
    <name evidence="13 15" type="primary">lpxK</name>
    <name evidence="15" type="ORF">HPMG_00110</name>
</gene>
<reference evidence="16" key="1">
    <citation type="journal article" date="2014" name="Genome Announc.">
        <title>Draft genome sequences of six enterohepatic helicobacter species isolated from humans and one from rhesus macaques.</title>
        <authorList>
            <person name="Shen Z."/>
            <person name="Sheh A."/>
            <person name="Young S.K."/>
            <person name="Abouelliel A."/>
            <person name="Ward D.V."/>
            <person name="Earl A.M."/>
            <person name="Fox J.G."/>
        </authorList>
    </citation>
    <scope>NUCLEOTIDE SEQUENCE [LARGE SCALE GENOMIC DNA]</scope>
    <source>
        <strain evidence="16">MIT 98-5489</strain>
    </source>
</reference>
<evidence type="ECO:0000256" key="14">
    <source>
        <dbReference type="SAM" id="Phobius"/>
    </source>
</evidence>
<evidence type="ECO:0000256" key="8">
    <source>
        <dbReference type="ARBA" id="ARBA00022741"/>
    </source>
</evidence>
<accession>C5EXA9</accession>
<comment type="similarity">
    <text evidence="13">Belongs to the LpxK family.</text>
</comment>
<evidence type="ECO:0000256" key="11">
    <source>
        <dbReference type="ARBA" id="ARBA00023098"/>
    </source>
</evidence>
<comment type="catalytic activity">
    <reaction evidence="13">
        <text>a lipid A disaccharide + ATP = a lipid IVA + ADP + H(+)</text>
        <dbReference type="Rhea" id="RHEA:67840"/>
        <dbReference type="ChEBI" id="CHEBI:15378"/>
        <dbReference type="ChEBI" id="CHEBI:30616"/>
        <dbReference type="ChEBI" id="CHEBI:176343"/>
        <dbReference type="ChEBI" id="CHEBI:176425"/>
        <dbReference type="ChEBI" id="CHEBI:456216"/>
        <dbReference type="EC" id="2.7.1.130"/>
    </reaction>
</comment>
<comment type="function">
    <text evidence="1 13">Transfers the gamma-phosphate of ATP to the 4'-position of a tetraacyldisaccharide 1-phosphate intermediate (termed DS-1-P) to form tetraacyldisaccharide 1,4'-bis-phosphate (lipid IVA).</text>
</comment>
<organism evidence="15 16">
    <name type="scientific">Helicobacter pullorum MIT 98-5489</name>
    <dbReference type="NCBI Taxonomy" id="537972"/>
    <lineage>
        <taxon>Bacteria</taxon>
        <taxon>Pseudomonadati</taxon>
        <taxon>Campylobacterota</taxon>
        <taxon>Epsilonproteobacteria</taxon>
        <taxon>Campylobacterales</taxon>
        <taxon>Helicobacteraceae</taxon>
        <taxon>Helicobacter</taxon>
    </lineage>
</organism>
<keyword evidence="14" id="KW-1133">Transmembrane helix</keyword>
<evidence type="ECO:0000313" key="15">
    <source>
        <dbReference type="EMBL" id="EEQ62653.1"/>
    </source>
</evidence>
<evidence type="ECO:0000256" key="10">
    <source>
        <dbReference type="ARBA" id="ARBA00022840"/>
    </source>
</evidence>
<evidence type="ECO:0000256" key="13">
    <source>
        <dbReference type="HAMAP-Rule" id="MF_00409"/>
    </source>
</evidence>
<dbReference type="GO" id="GO:0005886">
    <property type="term" value="C:plasma membrane"/>
    <property type="evidence" value="ECO:0007669"/>
    <property type="project" value="TreeGrafter"/>
</dbReference>
<evidence type="ECO:0000313" key="16">
    <source>
        <dbReference type="Proteomes" id="UP000003953"/>
    </source>
</evidence>
<dbReference type="eggNOG" id="COG1663">
    <property type="taxonomic scope" value="Bacteria"/>
</dbReference>
<keyword evidence="9 13" id="KW-0418">Kinase</keyword>
<evidence type="ECO:0000256" key="7">
    <source>
        <dbReference type="ARBA" id="ARBA00022679"/>
    </source>
</evidence>
<evidence type="ECO:0000256" key="5">
    <source>
        <dbReference type="ARBA" id="ARBA00022516"/>
    </source>
</evidence>
<evidence type="ECO:0000256" key="2">
    <source>
        <dbReference type="ARBA" id="ARBA00004870"/>
    </source>
</evidence>
<keyword evidence="16" id="KW-1185">Reference proteome</keyword>
<protein>
    <recommendedName>
        <fullName evidence="4 13">Tetraacyldisaccharide 4'-kinase</fullName>
        <ecNumber evidence="3 13">2.7.1.130</ecNumber>
    </recommendedName>
    <alternativeName>
        <fullName evidence="12 13">Lipid A 4'-kinase</fullName>
    </alternativeName>
</protein>
<dbReference type="InterPro" id="IPR003758">
    <property type="entry name" value="LpxK"/>
</dbReference>
<keyword evidence="14" id="KW-0812">Transmembrane</keyword>
<feature type="transmembrane region" description="Helical" evidence="14">
    <location>
        <begin position="31"/>
        <end position="49"/>
    </location>
</feature>
<keyword evidence="11 13" id="KW-0443">Lipid metabolism</keyword>
<dbReference type="Pfam" id="PF02606">
    <property type="entry name" value="LpxK"/>
    <property type="match status" value="1"/>
</dbReference>
<evidence type="ECO:0000256" key="3">
    <source>
        <dbReference type="ARBA" id="ARBA00012071"/>
    </source>
</evidence>
<comment type="caution">
    <text evidence="13">Lacks conserved residue(s) required for the propagation of feature annotation.</text>
</comment>
<dbReference type="GO" id="GO:0009244">
    <property type="term" value="P:lipopolysaccharide core region biosynthetic process"/>
    <property type="evidence" value="ECO:0007669"/>
    <property type="project" value="TreeGrafter"/>
</dbReference>
<keyword evidence="10 13" id="KW-0067">ATP-binding</keyword>
<dbReference type="UniPathway" id="UPA00359">
    <property type="reaction ID" value="UER00482"/>
</dbReference>
<evidence type="ECO:0000256" key="1">
    <source>
        <dbReference type="ARBA" id="ARBA00002274"/>
    </source>
</evidence>
<dbReference type="GO" id="GO:0005524">
    <property type="term" value="F:ATP binding"/>
    <property type="evidence" value="ECO:0007669"/>
    <property type="project" value="UniProtKB-UniRule"/>
</dbReference>
<evidence type="ECO:0000256" key="12">
    <source>
        <dbReference type="ARBA" id="ARBA00029757"/>
    </source>
</evidence>
<keyword evidence="8 13" id="KW-0547">Nucleotide-binding</keyword>
<dbReference type="EC" id="2.7.1.130" evidence="3 13"/>
<dbReference type="GO" id="GO:0009245">
    <property type="term" value="P:lipid A biosynthetic process"/>
    <property type="evidence" value="ECO:0007669"/>
    <property type="project" value="UniProtKB-UniRule"/>
</dbReference>
<dbReference type="EMBL" id="DS990441">
    <property type="protein sequence ID" value="EEQ62653.1"/>
    <property type="molecule type" value="Genomic_DNA"/>
</dbReference>
<evidence type="ECO:0000256" key="4">
    <source>
        <dbReference type="ARBA" id="ARBA00016436"/>
    </source>
</evidence>
<dbReference type="NCBIfam" id="TIGR00682">
    <property type="entry name" value="lpxK"/>
    <property type="match status" value="1"/>
</dbReference>
<dbReference type="AlphaFoldDB" id="C5EXA9"/>
<dbReference type="PANTHER" id="PTHR42724:SF1">
    <property type="entry name" value="TETRAACYLDISACCHARIDE 4'-KINASE, MITOCHONDRIAL-RELATED"/>
    <property type="match status" value="1"/>
</dbReference>
<evidence type="ECO:0000256" key="9">
    <source>
        <dbReference type="ARBA" id="ARBA00022777"/>
    </source>
</evidence>
<dbReference type="NCBIfam" id="NF001892">
    <property type="entry name" value="PRK00652.1-5"/>
    <property type="match status" value="1"/>
</dbReference>
<evidence type="ECO:0000256" key="6">
    <source>
        <dbReference type="ARBA" id="ARBA00022556"/>
    </source>
</evidence>
<proteinExistence type="inferred from homology"/>
<keyword evidence="14" id="KW-0472">Membrane</keyword>
<dbReference type="PANTHER" id="PTHR42724">
    <property type="entry name" value="TETRAACYLDISACCHARIDE 4'-KINASE"/>
    <property type="match status" value="1"/>
</dbReference>
<keyword evidence="5 13" id="KW-0444">Lipid biosynthesis</keyword>
<dbReference type="GO" id="GO:0009029">
    <property type="term" value="F:lipid-A 4'-kinase activity"/>
    <property type="evidence" value="ECO:0007669"/>
    <property type="project" value="UniProtKB-UniRule"/>
</dbReference>
<keyword evidence="6 13" id="KW-0441">Lipid A biosynthesis</keyword>
<dbReference type="HAMAP" id="MF_00409">
    <property type="entry name" value="LpxK"/>
    <property type="match status" value="1"/>
</dbReference>
<dbReference type="Proteomes" id="UP000003953">
    <property type="component" value="Unassembled WGS sequence"/>
</dbReference>
<dbReference type="HOGENOM" id="CLU_038816_1_0_7"/>
<name>C5EXA9_9HELI</name>
<comment type="pathway">
    <text evidence="2 13">Glycolipid biosynthesis; lipid IV(A) biosynthesis; lipid IV(A) from (3R)-3-hydroxytetradecanoyl-[acyl-carrier-protein] and UDP-N-acetyl-alpha-D-glucosamine: step 6/6.</text>
</comment>
<sequence length="313" mass="35259">MQRSFKTCKPKGIVMKTLERYFLAPSPLQKMLSFCLLPFSIIYCIIATTKRKIAHFEDFNIPIISVGNLVLGGSGKSPFIIEIAKDYEDCFVILRGYGRKSKGLKIVSQKGEILETPKTAGDEAIMLAKILKNASVIVSENRKKAILEAKKMGAKVIFLDDGFRFNFKKLNILLKPKLEPYFDFCIPSGGYRESKKAYKEADIIAQEGIDYNRKVELLYPTERMLLLTAIANPSRLDSYLPNVVGKIILKDHSYFDKTKILESYATLNATSLLVTQKDAVKLEEFGLPLSILQLELSIAPNIKEQIKNYIAAN</sequence>